<keyword evidence="2" id="KW-1185">Reference proteome</keyword>
<organism evidence="1 2">
    <name type="scientific">Lindgomyces ingoldianus</name>
    <dbReference type="NCBI Taxonomy" id="673940"/>
    <lineage>
        <taxon>Eukaryota</taxon>
        <taxon>Fungi</taxon>
        <taxon>Dikarya</taxon>
        <taxon>Ascomycota</taxon>
        <taxon>Pezizomycotina</taxon>
        <taxon>Dothideomycetes</taxon>
        <taxon>Pleosporomycetidae</taxon>
        <taxon>Pleosporales</taxon>
        <taxon>Lindgomycetaceae</taxon>
        <taxon>Lindgomyces</taxon>
    </lineage>
</organism>
<sequence>MSLGFSITDIVLASKTAKQIKDIWFSKLNRADIHYFQFGRDIGGLESLLDKFGKAFDEFARVREIQLSVRDYHSWELKTLKEKQEQAELVGGFLETVQQCQELLEENGKYLTKKANAWDNAKWHVFGGQESADKLRARIQFHSTKISVFMQTLSVSVQAATANALRDIRIQIERLPLLVLREILAGLSGGPRKDGLHPVMLELHDQYIAALERDKPNAYEDPTRFPLKEGLDALANALEQSTIKFTGNGLGIWHPTVHQLNNLIKARWIFDRMVESTHLREAGPDSLWRWCLESIQEQIKMEYAKYEQEIIAEEANIASLDLDSFRIWMPPQETNTVSITEADESQQEEKILAVSLGDHGQHQKELIVFRRPRNELRLVTVTSRLNGGGSAFAPHEDNKVVNMHQVQVVPRYALPGRPRVPYQNIIELCFPGASSGYTYEFKVDEDLLKFQQALLGYKVVFDNSNFRWAFHRSNSWGRTEKMQGLGRIQIWQAKPLAPPRQDYQSLPSTSSFPTQSRADSIHSNNTMASTIRPRPRFPEPAPDAGNVVVLQRPALPIVILFTEVSGKPTFLVLQLDPSIQIHLPSCDCGSQKEKKQAECLRTVLECHPPKREKFSITQLSANHGTDLSSWNIALFGHPRHPDLDGIEKVKGVRWISLDGQTPEERADLQSSLNIIGRIRDKQQREYDIQKALISRRAERPRQYQTLALPARTSRTFSPLSSPTSRSETFSTRSIISEDDKDKEYKLLQGSTFA</sequence>
<comment type="caution">
    <text evidence="1">The sequence shown here is derived from an EMBL/GenBank/DDBJ whole genome shotgun (WGS) entry which is preliminary data.</text>
</comment>
<reference evidence="1" key="1">
    <citation type="journal article" date="2020" name="Stud. Mycol.">
        <title>101 Dothideomycetes genomes: a test case for predicting lifestyles and emergence of pathogens.</title>
        <authorList>
            <person name="Haridas S."/>
            <person name="Albert R."/>
            <person name="Binder M."/>
            <person name="Bloem J."/>
            <person name="Labutti K."/>
            <person name="Salamov A."/>
            <person name="Andreopoulos B."/>
            <person name="Baker S."/>
            <person name="Barry K."/>
            <person name="Bills G."/>
            <person name="Bluhm B."/>
            <person name="Cannon C."/>
            <person name="Castanera R."/>
            <person name="Culley D."/>
            <person name="Daum C."/>
            <person name="Ezra D."/>
            <person name="Gonzalez J."/>
            <person name="Henrissat B."/>
            <person name="Kuo A."/>
            <person name="Liang C."/>
            <person name="Lipzen A."/>
            <person name="Lutzoni F."/>
            <person name="Magnuson J."/>
            <person name="Mondo S."/>
            <person name="Nolan M."/>
            <person name="Ohm R."/>
            <person name="Pangilinan J."/>
            <person name="Park H.-J."/>
            <person name="Ramirez L."/>
            <person name="Alfaro M."/>
            <person name="Sun H."/>
            <person name="Tritt A."/>
            <person name="Yoshinaga Y."/>
            <person name="Zwiers L.-H."/>
            <person name="Turgeon B."/>
            <person name="Goodwin S."/>
            <person name="Spatafora J."/>
            <person name="Crous P."/>
            <person name="Grigoriev I."/>
        </authorList>
    </citation>
    <scope>NUCLEOTIDE SEQUENCE</scope>
    <source>
        <strain evidence="1">ATCC 200398</strain>
    </source>
</reference>
<protein>
    <submittedName>
        <fullName evidence="1">Uncharacterized protein</fullName>
    </submittedName>
</protein>
<gene>
    <name evidence="1" type="ORF">BDR25DRAFT_2804</name>
</gene>
<proteinExistence type="predicted"/>
<name>A0ACB6REU0_9PLEO</name>
<dbReference type="Proteomes" id="UP000799755">
    <property type="component" value="Unassembled WGS sequence"/>
</dbReference>
<dbReference type="EMBL" id="MU003492">
    <property type="protein sequence ID" value="KAF2477656.1"/>
    <property type="molecule type" value="Genomic_DNA"/>
</dbReference>
<evidence type="ECO:0000313" key="2">
    <source>
        <dbReference type="Proteomes" id="UP000799755"/>
    </source>
</evidence>
<accession>A0ACB6REU0</accession>
<evidence type="ECO:0000313" key="1">
    <source>
        <dbReference type="EMBL" id="KAF2477656.1"/>
    </source>
</evidence>